<dbReference type="Pfam" id="PF14497">
    <property type="entry name" value="GST_C_3"/>
    <property type="match status" value="1"/>
</dbReference>
<feature type="domain" description="GST C-terminal" evidence="2">
    <location>
        <begin position="85"/>
        <end position="215"/>
    </location>
</feature>
<dbReference type="CDD" id="cd00299">
    <property type="entry name" value="GST_C_family"/>
    <property type="match status" value="1"/>
</dbReference>
<dbReference type="RefSeq" id="WP_127692292.1">
    <property type="nucleotide sequence ID" value="NZ_SACQ01000001.1"/>
</dbReference>
<dbReference type="CDD" id="cd00570">
    <property type="entry name" value="GST_N_family"/>
    <property type="match status" value="1"/>
</dbReference>
<proteinExistence type="predicted"/>
<dbReference type="InterPro" id="IPR010987">
    <property type="entry name" value="Glutathione-S-Trfase_C-like"/>
</dbReference>
<accession>A0A437QCL4</accession>
<protein>
    <submittedName>
        <fullName evidence="3">Glutathione S-transferase family protein</fullName>
    </submittedName>
</protein>
<keyword evidence="3" id="KW-0808">Transferase</keyword>
<gene>
    <name evidence="3" type="ORF">EOE65_00245</name>
</gene>
<reference evidence="3 4" key="1">
    <citation type="submission" date="2019-01" db="EMBL/GenBank/DDBJ databases">
        <authorList>
            <person name="Chen W.-M."/>
        </authorList>
    </citation>
    <scope>NUCLEOTIDE SEQUENCE [LARGE SCALE GENOMIC DNA]</scope>
    <source>
        <strain evidence="3 4">HPM-16</strain>
    </source>
</reference>
<dbReference type="Proteomes" id="UP000282818">
    <property type="component" value="Unassembled WGS sequence"/>
</dbReference>
<dbReference type="AlphaFoldDB" id="A0A437QCL4"/>
<dbReference type="InterPro" id="IPR004046">
    <property type="entry name" value="GST_C"/>
</dbReference>
<dbReference type="PANTHER" id="PTHR43968:SF6">
    <property type="entry name" value="GLUTATHIONE S-TRANSFERASE OMEGA"/>
    <property type="match status" value="1"/>
</dbReference>
<evidence type="ECO:0000313" key="3">
    <source>
        <dbReference type="EMBL" id="RVU32123.1"/>
    </source>
</evidence>
<name>A0A437QCL4_9GAMM</name>
<dbReference type="GO" id="GO:0016740">
    <property type="term" value="F:transferase activity"/>
    <property type="evidence" value="ECO:0007669"/>
    <property type="project" value="UniProtKB-KW"/>
</dbReference>
<organism evidence="3 4">
    <name type="scientific">Neptunomonas marina</name>
    <dbReference type="NCBI Taxonomy" id="1815562"/>
    <lineage>
        <taxon>Bacteria</taxon>
        <taxon>Pseudomonadati</taxon>
        <taxon>Pseudomonadota</taxon>
        <taxon>Gammaproteobacteria</taxon>
        <taxon>Oceanospirillales</taxon>
        <taxon>Oceanospirillaceae</taxon>
        <taxon>Neptunomonas</taxon>
    </lineage>
</organism>
<dbReference type="PANTHER" id="PTHR43968">
    <property type="match status" value="1"/>
</dbReference>
<dbReference type="InterPro" id="IPR050983">
    <property type="entry name" value="GST_Omega/HSP26"/>
</dbReference>
<dbReference type="InterPro" id="IPR036282">
    <property type="entry name" value="Glutathione-S-Trfase_C_sf"/>
</dbReference>
<evidence type="ECO:0000313" key="4">
    <source>
        <dbReference type="Proteomes" id="UP000282818"/>
    </source>
</evidence>
<dbReference type="InterPro" id="IPR004045">
    <property type="entry name" value="Glutathione_S-Trfase_N"/>
</dbReference>
<dbReference type="PROSITE" id="PS50404">
    <property type="entry name" value="GST_NTER"/>
    <property type="match status" value="1"/>
</dbReference>
<dbReference type="Gene3D" id="1.20.1050.10">
    <property type="match status" value="1"/>
</dbReference>
<sequence>MTPTLHGAPLSPFVRKVRFVLEHKQQPYESKMVVPYATPEEYKALNPLRRVPALTIGDDITLADSAVICHFLDDYFPEAPTLPDTPYLSARCKWLEKYADYELAPHTTFSIFFQNIVAPLSGKTPDHERIKAAINEKLPPHFDYLEGELKNAFFLGDKPCLADFAICSQLISMAHGGEYIDAERWPNLADWYTRMTAMPFIAAMIDQEKAAITKLQGQQ</sequence>
<comment type="caution">
    <text evidence="3">The sequence shown here is derived from an EMBL/GenBank/DDBJ whole genome shotgun (WGS) entry which is preliminary data.</text>
</comment>
<dbReference type="SFLD" id="SFLDG00358">
    <property type="entry name" value="Main_(cytGST)"/>
    <property type="match status" value="1"/>
</dbReference>
<dbReference type="Gene3D" id="3.40.30.10">
    <property type="entry name" value="Glutaredoxin"/>
    <property type="match status" value="1"/>
</dbReference>
<dbReference type="InterPro" id="IPR036249">
    <property type="entry name" value="Thioredoxin-like_sf"/>
</dbReference>
<feature type="domain" description="GST N-terminal" evidence="1">
    <location>
        <begin position="1"/>
        <end position="80"/>
    </location>
</feature>
<dbReference type="Pfam" id="PF13417">
    <property type="entry name" value="GST_N_3"/>
    <property type="match status" value="1"/>
</dbReference>
<dbReference type="PROSITE" id="PS50405">
    <property type="entry name" value="GST_CTER"/>
    <property type="match status" value="1"/>
</dbReference>
<evidence type="ECO:0000259" key="2">
    <source>
        <dbReference type="PROSITE" id="PS50405"/>
    </source>
</evidence>
<evidence type="ECO:0000259" key="1">
    <source>
        <dbReference type="PROSITE" id="PS50404"/>
    </source>
</evidence>
<dbReference type="InterPro" id="IPR040079">
    <property type="entry name" value="Glutathione_S-Trfase"/>
</dbReference>
<dbReference type="SUPFAM" id="SSF52833">
    <property type="entry name" value="Thioredoxin-like"/>
    <property type="match status" value="1"/>
</dbReference>
<dbReference type="SUPFAM" id="SSF47616">
    <property type="entry name" value="GST C-terminal domain-like"/>
    <property type="match status" value="1"/>
</dbReference>
<keyword evidence="4" id="KW-1185">Reference proteome</keyword>
<dbReference type="GO" id="GO:0005737">
    <property type="term" value="C:cytoplasm"/>
    <property type="evidence" value="ECO:0007669"/>
    <property type="project" value="TreeGrafter"/>
</dbReference>
<dbReference type="SFLD" id="SFLDS00019">
    <property type="entry name" value="Glutathione_Transferase_(cytos"/>
    <property type="match status" value="1"/>
</dbReference>
<dbReference type="EMBL" id="SACQ01000001">
    <property type="protein sequence ID" value="RVU32123.1"/>
    <property type="molecule type" value="Genomic_DNA"/>
</dbReference>